<evidence type="ECO:0000313" key="3">
    <source>
        <dbReference type="Proteomes" id="UP000030854"/>
    </source>
</evidence>
<evidence type="ECO:0000256" key="1">
    <source>
        <dbReference type="SAM" id="MobiDB-lite"/>
    </source>
</evidence>
<dbReference type="GO" id="GO:0003676">
    <property type="term" value="F:nucleic acid binding"/>
    <property type="evidence" value="ECO:0007669"/>
    <property type="project" value="InterPro"/>
</dbReference>
<accession>A0A0B1PIB3</accession>
<dbReference type="Gene3D" id="3.30.420.10">
    <property type="entry name" value="Ribonuclease H-like superfamily/Ribonuclease H"/>
    <property type="match status" value="1"/>
</dbReference>
<protein>
    <submittedName>
        <fullName evidence="2">Uncharacterized protein</fullName>
    </submittedName>
</protein>
<dbReference type="Proteomes" id="UP000030854">
    <property type="component" value="Unassembled WGS sequence"/>
</dbReference>
<organism evidence="2 3">
    <name type="scientific">Uncinula necator</name>
    <name type="common">Grape powdery mildew</name>
    <dbReference type="NCBI Taxonomy" id="52586"/>
    <lineage>
        <taxon>Eukaryota</taxon>
        <taxon>Fungi</taxon>
        <taxon>Dikarya</taxon>
        <taxon>Ascomycota</taxon>
        <taxon>Pezizomycotina</taxon>
        <taxon>Leotiomycetes</taxon>
        <taxon>Erysiphales</taxon>
        <taxon>Erysiphaceae</taxon>
        <taxon>Erysiphe</taxon>
    </lineage>
</organism>
<reference evidence="2 3" key="1">
    <citation type="journal article" date="2014" name="BMC Genomics">
        <title>Adaptive genomic structural variation in the grape powdery mildew pathogen, Erysiphe necator.</title>
        <authorList>
            <person name="Jones L."/>
            <person name="Riaz S."/>
            <person name="Morales-Cruz A."/>
            <person name="Amrine K.C."/>
            <person name="McGuire B."/>
            <person name="Gubler W.D."/>
            <person name="Walker M.A."/>
            <person name="Cantu D."/>
        </authorList>
    </citation>
    <scope>NUCLEOTIDE SEQUENCE [LARGE SCALE GENOMIC DNA]</scope>
    <source>
        <strain evidence="3">c</strain>
    </source>
</reference>
<gene>
    <name evidence="2" type="ORF">EV44_g3283</name>
</gene>
<feature type="region of interest" description="Disordered" evidence="1">
    <location>
        <begin position="160"/>
        <end position="189"/>
    </location>
</feature>
<dbReference type="EMBL" id="JNVN01000106">
    <property type="protein sequence ID" value="KHJ36219.1"/>
    <property type="molecule type" value="Genomic_DNA"/>
</dbReference>
<dbReference type="HOGENOM" id="CLU_000384_6_8_1"/>
<proteinExistence type="predicted"/>
<evidence type="ECO:0000313" key="2">
    <source>
        <dbReference type="EMBL" id="KHJ36219.1"/>
    </source>
</evidence>
<name>A0A0B1PIB3_UNCNE</name>
<dbReference type="InterPro" id="IPR036397">
    <property type="entry name" value="RNaseH_sf"/>
</dbReference>
<dbReference type="AlphaFoldDB" id="A0A0B1PIB3"/>
<dbReference type="STRING" id="52586.A0A0B1PIB3"/>
<sequence length="189" mass="21316">MLLLTTCYAQNNWMDLLPMAQLALNARPNSAIGSMSPFFLRHGYELDPLIEPTPQDKTSSRHPGRLVATKYVQKLKNAIDFAQAAMASAQQRNEANGNLLRRQPEKLKVGDKVWLNLRHIQTPQLSKKLAWQHAKYEVTAVPDPLTVELNVPGNIHKRFHVGPIKRAGTDPFPSQKRDDARNPPIIDDL</sequence>
<comment type="caution">
    <text evidence="2">The sequence shown here is derived from an EMBL/GenBank/DDBJ whole genome shotgun (WGS) entry which is preliminary data.</text>
</comment>
<keyword evidence="3" id="KW-1185">Reference proteome</keyword>